<gene>
    <name evidence="2" type="ORF">D7Z54_30735</name>
</gene>
<accession>A0A428MTY8</accession>
<dbReference type="Proteomes" id="UP000275076">
    <property type="component" value="Unassembled WGS sequence"/>
</dbReference>
<organism evidence="2 3">
    <name type="scientific">Salibacterium salarium</name>
    <dbReference type="NCBI Taxonomy" id="284579"/>
    <lineage>
        <taxon>Bacteria</taxon>
        <taxon>Bacillati</taxon>
        <taxon>Bacillota</taxon>
        <taxon>Bacilli</taxon>
        <taxon>Bacillales</taxon>
        <taxon>Bacillaceae</taxon>
    </lineage>
</organism>
<keyword evidence="1" id="KW-0472">Membrane</keyword>
<dbReference type="OrthoDB" id="9813426at2"/>
<evidence type="ECO:0000313" key="3">
    <source>
        <dbReference type="Proteomes" id="UP000275076"/>
    </source>
</evidence>
<feature type="transmembrane region" description="Helical" evidence="1">
    <location>
        <begin position="101"/>
        <end position="121"/>
    </location>
</feature>
<evidence type="ECO:0000256" key="1">
    <source>
        <dbReference type="SAM" id="Phobius"/>
    </source>
</evidence>
<feature type="transmembrane region" description="Helical" evidence="1">
    <location>
        <begin position="158"/>
        <end position="180"/>
    </location>
</feature>
<reference evidence="2 3" key="1">
    <citation type="submission" date="2018-10" db="EMBL/GenBank/DDBJ databases">
        <title>Draft genome sequence of Bacillus salarius IM0101, isolated from a hypersaline soil in Inner Mongolia, China.</title>
        <authorList>
            <person name="Yamprayoonswat W."/>
            <person name="Boonvisut S."/>
            <person name="Jumpathong W."/>
            <person name="Sittihan S."/>
            <person name="Ruangsuj P."/>
            <person name="Wanthongcharoen S."/>
            <person name="Thongpramul N."/>
            <person name="Pimmason S."/>
            <person name="Yu B."/>
            <person name="Yasawong M."/>
        </authorList>
    </citation>
    <scope>NUCLEOTIDE SEQUENCE [LARGE SCALE GENOMIC DNA]</scope>
    <source>
        <strain evidence="2 3">IM0101</strain>
    </source>
</reference>
<proteinExistence type="predicted"/>
<comment type="caution">
    <text evidence="2">The sequence shown here is derived from an EMBL/GenBank/DDBJ whole genome shotgun (WGS) entry which is preliminary data.</text>
</comment>
<dbReference type="EMBL" id="RBVX01000062">
    <property type="protein sequence ID" value="RSL29536.1"/>
    <property type="molecule type" value="Genomic_DNA"/>
</dbReference>
<feature type="transmembrane region" description="Helical" evidence="1">
    <location>
        <begin position="128"/>
        <end position="146"/>
    </location>
</feature>
<sequence>MLEFLLDTLEQLGLAGLFLGIAVEAISFPFPAAIVLLVYGYIIDPTGWEWILLSIYAALLYTAVAYIPYWLSLRYDHLLKNRVDKAGTRQMMKFMENYREWTITAGRVLGMGYIVYVAAFYKIKPVRYGFFTFIGVWPVSLLMLYLGRLGNIETVYTWFQNIQYALLILLAGAVGWYIYYRMKRRKTASSRKQ</sequence>
<dbReference type="AlphaFoldDB" id="A0A428MTY8"/>
<feature type="transmembrane region" description="Helical" evidence="1">
    <location>
        <begin position="12"/>
        <end position="38"/>
    </location>
</feature>
<evidence type="ECO:0008006" key="4">
    <source>
        <dbReference type="Google" id="ProtNLM"/>
    </source>
</evidence>
<protein>
    <recommendedName>
        <fullName evidence="4">Membrane protein DedA, SNARE-associated domain</fullName>
    </recommendedName>
</protein>
<dbReference type="RefSeq" id="WP_125562350.1">
    <property type="nucleotide sequence ID" value="NZ_RBVX01000062.1"/>
</dbReference>
<feature type="transmembrane region" description="Helical" evidence="1">
    <location>
        <begin position="50"/>
        <end position="71"/>
    </location>
</feature>
<name>A0A428MTY8_9BACI</name>
<evidence type="ECO:0000313" key="2">
    <source>
        <dbReference type="EMBL" id="RSL29536.1"/>
    </source>
</evidence>
<keyword evidence="3" id="KW-1185">Reference proteome</keyword>
<keyword evidence="1" id="KW-0812">Transmembrane</keyword>
<keyword evidence="1" id="KW-1133">Transmembrane helix</keyword>